<evidence type="ECO:0000259" key="2">
    <source>
        <dbReference type="Pfam" id="PF25148"/>
    </source>
</evidence>
<gene>
    <name evidence="4" type="ORF">QTA56_10875</name>
</gene>
<dbReference type="RefSeq" id="WP_267980972.1">
    <property type="nucleotide sequence ID" value="NZ_JAPQKF010000004.1"/>
</dbReference>
<proteinExistence type="predicted"/>
<evidence type="ECO:0000259" key="3">
    <source>
        <dbReference type="Pfam" id="PF25149"/>
    </source>
</evidence>
<comment type="caution">
    <text evidence="4">The sequence shown here is derived from an EMBL/GenBank/DDBJ whole genome shotgun (WGS) entry which is preliminary data.</text>
</comment>
<evidence type="ECO:0000313" key="5">
    <source>
        <dbReference type="Proteomes" id="UP001168524"/>
    </source>
</evidence>
<dbReference type="Pfam" id="PF25149">
    <property type="entry name" value="DUF7825"/>
    <property type="match status" value="1"/>
</dbReference>
<keyword evidence="5" id="KW-1185">Reference proteome</keyword>
<reference evidence="4" key="1">
    <citation type="submission" date="2023-06" db="EMBL/GenBank/DDBJ databases">
        <title>Two novel species of Acinetobacter isolated from motorbike repairing workshop in Vietnam.</title>
        <authorList>
            <person name="Le N.T.T."/>
        </authorList>
    </citation>
    <scope>NUCLEOTIDE SEQUENCE</scope>
    <source>
        <strain evidence="4">VNH17</strain>
    </source>
</reference>
<dbReference type="Pfam" id="PF25148">
    <property type="entry name" value="DUF7824"/>
    <property type="match status" value="1"/>
</dbReference>
<organism evidence="4 5">
    <name type="scientific">Acinetobacter thutiue</name>
    <dbReference type="NCBI Taxonomy" id="2998078"/>
    <lineage>
        <taxon>Bacteria</taxon>
        <taxon>Pseudomonadati</taxon>
        <taxon>Pseudomonadota</taxon>
        <taxon>Gammaproteobacteria</taxon>
        <taxon>Moraxellales</taxon>
        <taxon>Moraxellaceae</taxon>
        <taxon>Acinetobacter</taxon>
    </lineage>
</organism>
<accession>A0ABT7WPY8</accession>
<dbReference type="InterPro" id="IPR045472">
    <property type="entry name" value="DUF6493"/>
</dbReference>
<name>A0ABT7WPY8_9GAMM</name>
<dbReference type="Pfam" id="PF20103">
    <property type="entry name" value="DUF6493"/>
    <property type="match status" value="1"/>
</dbReference>
<dbReference type="InterPro" id="IPR056727">
    <property type="entry name" value="DUF7825"/>
</dbReference>
<sequence>MTMTTEQLHLDKEQITKEFLKIIYQGNIETILPFLKQYQQGNISILREILKQAKRYWYDNKDYPNNTDFNPEHRFSDEYYRRPHHLNRMIILSLLGFALLNFSDANTTWRLLNFYLDDIIKQDHFFNILKQIKPKWLTEYLTVQVKDKDFSHLSYAELQILEQHQLIEFNPELIALTISNVRWLAHDCSHATLQQYTTEPIIYQRDIPTLFDYETRLFEQWHGSWENQIFFWHEVFITLIHEKKLDRLFCIQKILAIQSKDWYSHAKAFFKKVFMAMNVTEDELLTVQDSIFLLLHSEYSATVNFAVETVKSLVQHPDFHIEEYLTWLTSIMPRNDVKNAIKMTLQQMDMVLKNNKHHQEDILSLVTDTFLQNDFSLQERAANILVKYLRPEYETVIDKLKMYQENMIGGISSQFKSYLIEQEETIDLPTTAQEYVYHRLQPQYLKQEQKIQLPQNWQELLFFISETLQSDNPLDLDILMSAWLLLKPQFPKDHQKQIKPIIQQMEKNWAGSSHKQFFNMFFVEIYHTPEKAPSPKNSRLSWHIKFLSNYYYLLETFAQFSYETLAVPLLSLPTHAPSYIDPEVLVQRLLEYQQKEIQFNFVDLAIALCRTPRENIDAAIKILPQLQHPQLQQLLYFAFGQLEMSPDLSNHADFKKMSLTEQSAWWGLWDTVIKTHEPQKDSDEYLAYKLIPCCENVWVERDKPPIQIEYKKYISFTLPKYEKKPHTYIYPALCFDSRNHGTGGSHDLAFFQHITPINKTFNDLAYAANGCDSEEILHESMVNFFNIFAKEDYILSPYSLFILASHSFNKNKEDRLAIIETLISCFNQQKINLKVLAQHYATLIDANYAPLARFIECLTQVKNSSDLNNSALLQLIGLILKTVKIPEKLPTNFKKLFELYYELIAQDYTPLDQDTKAILQAWQTQFPTLKSVIQKILKQGV</sequence>
<dbReference type="Proteomes" id="UP001168524">
    <property type="component" value="Unassembled WGS sequence"/>
</dbReference>
<protein>
    <submittedName>
        <fullName evidence="4">DUF6493 family protein</fullName>
    </submittedName>
</protein>
<dbReference type="EMBL" id="JAUDZE010000004">
    <property type="protein sequence ID" value="MDN0014730.1"/>
    <property type="molecule type" value="Genomic_DNA"/>
</dbReference>
<dbReference type="InterPro" id="IPR056726">
    <property type="entry name" value="DUF7824"/>
</dbReference>
<feature type="domain" description="DUF7825" evidence="3">
    <location>
        <begin position="713"/>
        <end position="938"/>
    </location>
</feature>
<evidence type="ECO:0000313" key="4">
    <source>
        <dbReference type="EMBL" id="MDN0014730.1"/>
    </source>
</evidence>
<feature type="domain" description="DUF7824" evidence="2">
    <location>
        <begin position="447"/>
        <end position="685"/>
    </location>
</feature>
<feature type="domain" description="DUF6493" evidence="1">
    <location>
        <begin position="14"/>
        <end position="339"/>
    </location>
</feature>
<evidence type="ECO:0000259" key="1">
    <source>
        <dbReference type="Pfam" id="PF20103"/>
    </source>
</evidence>